<feature type="region of interest" description="Disordered" evidence="1">
    <location>
        <begin position="1"/>
        <end position="38"/>
    </location>
</feature>
<accession>A0AA38XXS5</accession>
<feature type="transmembrane region" description="Helical" evidence="2">
    <location>
        <begin position="617"/>
        <end position="638"/>
    </location>
</feature>
<keyword evidence="4" id="KW-1185">Reference proteome</keyword>
<sequence length="678" mass="76815">MFYAGRRNSWVERGPDGRLREARHLPPEEEVHLPRRGEKRYGNDEVVIEVPDASSPSPVFETQEVRLLRRNLPSFGEIERLLDLYVATGEGRGAYTKAVKTVQQEHRRRYVAQYYGASSDDGEYDDFINYGGPGPGGGGPPGSTYFRRGPYYYDREGNFSERDESRRKPTDSVYLTRTPRTRRTEGLSDDGDNSDDSPPARPQAPRPSGGGPSSGPRGSYVINRENSRNVESPVLNIDRTTRARSMPRSEVMHGDNTAVTPPGPRQVVVHQEVQETVEEDEQIRRPERMAERYRSTRRRMQPTVQEVSDEDDRVSLRSLPSEEDDLRLSTNREPALELARGPRARSRRMQTLGQPIWGLQSTQRRSMRGGDLPEYNLEEMSGRQQLRRSLHLRGGGPVAAPPTKTAAVGGGVVDDFSIASKTIALYFFSVKKGRIISSRKKELYRTFRELHPTEHSSDVAQSSDVWLVDRLKEHYWTICRRGRRSIWDLTSMRTIGFAVFIRFERTVKRGHDPGNYFVTARAPAISAEGQEAVSHFVYMMRYPLQKSKMMLFLLDRMAGSTKRGNDHNTFYAVEIKETFDTSKIYFLLAVLILVSTAAGVVYSVLKSDPGTGLSIASYILTCLSLILAVVVAGEWLGLRKPDAFSFAYDWVENRVVGKDDLDRIAGGRLRTYQVPYLR</sequence>
<reference evidence="3" key="1">
    <citation type="submission" date="2022-10" db="EMBL/GenBank/DDBJ databases">
        <title>Culturing micro-colonial fungi from biological soil crusts in the Mojave desert and describing Neophaeococcomyces mojavensis, and introducing the new genera and species Taxawa tesnikishii.</title>
        <authorList>
            <person name="Kurbessoian T."/>
            <person name="Stajich J.E."/>
        </authorList>
    </citation>
    <scope>NUCLEOTIDE SEQUENCE</scope>
    <source>
        <strain evidence="3">TK_35</strain>
    </source>
</reference>
<feature type="compositionally biased region" description="Basic and acidic residues" evidence="1">
    <location>
        <begin position="9"/>
        <end position="38"/>
    </location>
</feature>
<gene>
    <name evidence="3" type="ORF">H2204_010297</name>
</gene>
<dbReference type="EMBL" id="JAPDRN010000085">
    <property type="protein sequence ID" value="KAJ9625998.1"/>
    <property type="molecule type" value="Genomic_DNA"/>
</dbReference>
<keyword evidence="2" id="KW-0472">Membrane</keyword>
<feature type="region of interest" description="Disordered" evidence="1">
    <location>
        <begin position="121"/>
        <end position="263"/>
    </location>
</feature>
<feature type="region of interest" description="Disordered" evidence="1">
    <location>
        <begin position="292"/>
        <end position="328"/>
    </location>
</feature>
<feature type="compositionally biased region" description="Basic and acidic residues" evidence="1">
    <location>
        <begin position="153"/>
        <end position="170"/>
    </location>
</feature>
<keyword evidence="2" id="KW-1133">Transmembrane helix</keyword>
<dbReference type="Proteomes" id="UP001172681">
    <property type="component" value="Unassembled WGS sequence"/>
</dbReference>
<keyword evidence="2" id="KW-0812">Transmembrane</keyword>
<evidence type="ECO:0000256" key="2">
    <source>
        <dbReference type="SAM" id="Phobius"/>
    </source>
</evidence>
<evidence type="ECO:0000256" key="1">
    <source>
        <dbReference type="SAM" id="MobiDB-lite"/>
    </source>
</evidence>
<protein>
    <submittedName>
        <fullName evidence="3">Uncharacterized protein</fullName>
    </submittedName>
</protein>
<dbReference type="AlphaFoldDB" id="A0AA38XXS5"/>
<feature type="compositionally biased region" description="Gly residues" evidence="1">
    <location>
        <begin position="131"/>
        <end position="141"/>
    </location>
</feature>
<evidence type="ECO:0000313" key="3">
    <source>
        <dbReference type="EMBL" id="KAJ9625998.1"/>
    </source>
</evidence>
<comment type="caution">
    <text evidence="3">The sequence shown here is derived from an EMBL/GenBank/DDBJ whole genome shotgun (WGS) entry which is preliminary data.</text>
</comment>
<feature type="transmembrane region" description="Helical" evidence="2">
    <location>
        <begin position="584"/>
        <end position="605"/>
    </location>
</feature>
<name>A0AA38XXS5_9EURO</name>
<evidence type="ECO:0000313" key="4">
    <source>
        <dbReference type="Proteomes" id="UP001172681"/>
    </source>
</evidence>
<organism evidence="3 4">
    <name type="scientific">Knufia peltigerae</name>
    <dbReference type="NCBI Taxonomy" id="1002370"/>
    <lineage>
        <taxon>Eukaryota</taxon>
        <taxon>Fungi</taxon>
        <taxon>Dikarya</taxon>
        <taxon>Ascomycota</taxon>
        <taxon>Pezizomycotina</taxon>
        <taxon>Eurotiomycetes</taxon>
        <taxon>Chaetothyriomycetidae</taxon>
        <taxon>Chaetothyriales</taxon>
        <taxon>Trichomeriaceae</taxon>
        <taxon>Knufia</taxon>
    </lineage>
</organism>
<proteinExistence type="predicted"/>